<feature type="chain" id="PRO_5042045209" description="NADH-ubiquinone oxidoreductase chain 5" evidence="17">
    <location>
        <begin position="17"/>
        <end position="669"/>
    </location>
</feature>
<organism evidence="21 22">
    <name type="scientific">Skeletonema marinoi</name>
    <dbReference type="NCBI Taxonomy" id="267567"/>
    <lineage>
        <taxon>Eukaryota</taxon>
        <taxon>Sar</taxon>
        <taxon>Stramenopiles</taxon>
        <taxon>Ochrophyta</taxon>
        <taxon>Bacillariophyta</taxon>
        <taxon>Coscinodiscophyceae</taxon>
        <taxon>Thalassiosirophycidae</taxon>
        <taxon>Thalassiosirales</taxon>
        <taxon>Skeletonemataceae</taxon>
        <taxon>Skeletonema</taxon>
        <taxon>Skeletonema marinoi-dohrnii complex</taxon>
    </lineage>
</organism>
<dbReference type="GO" id="GO:0042773">
    <property type="term" value="P:ATP synthesis coupled electron transport"/>
    <property type="evidence" value="ECO:0007669"/>
    <property type="project" value="InterPro"/>
</dbReference>
<feature type="transmembrane region" description="Helical" evidence="16">
    <location>
        <begin position="283"/>
        <end position="304"/>
    </location>
</feature>
<evidence type="ECO:0000256" key="4">
    <source>
        <dbReference type="ARBA" id="ARBA00022448"/>
    </source>
</evidence>
<feature type="transmembrane region" description="Helical" evidence="16">
    <location>
        <begin position="26"/>
        <end position="45"/>
    </location>
</feature>
<dbReference type="EMBL" id="JATAAI010000083">
    <property type="protein sequence ID" value="KAK1732047.1"/>
    <property type="molecule type" value="Genomic_DNA"/>
</dbReference>
<comment type="function">
    <text evidence="16">Core subunit of the mitochondrial membrane respiratory chain NADH dehydrogenase (Complex I) which catalyzes electron transfer from NADH through the respiratory chain, using ubiquinone as an electron acceptor. Essential for the catalytic activity and assembly of complex I.</text>
</comment>
<evidence type="ECO:0000259" key="18">
    <source>
        <dbReference type="Pfam" id="PF00361"/>
    </source>
</evidence>
<evidence type="ECO:0000256" key="8">
    <source>
        <dbReference type="ARBA" id="ARBA00022967"/>
    </source>
</evidence>
<feature type="signal peptide" evidence="17">
    <location>
        <begin position="1"/>
        <end position="16"/>
    </location>
</feature>
<feature type="transmembrane region" description="Helical" evidence="16">
    <location>
        <begin position="421"/>
        <end position="443"/>
    </location>
</feature>
<keyword evidence="11 16" id="KW-0520">NAD</keyword>
<comment type="catalytic activity">
    <reaction evidence="15 16">
        <text>a ubiquinone + NADH + 5 H(+)(in) = a ubiquinol + NAD(+) + 4 H(+)(out)</text>
        <dbReference type="Rhea" id="RHEA:29091"/>
        <dbReference type="Rhea" id="RHEA-COMP:9565"/>
        <dbReference type="Rhea" id="RHEA-COMP:9566"/>
        <dbReference type="ChEBI" id="CHEBI:15378"/>
        <dbReference type="ChEBI" id="CHEBI:16389"/>
        <dbReference type="ChEBI" id="CHEBI:17976"/>
        <dbReference type="ChEBI" id="CHEBI:57540"/>
        <dbReference type="ChEBI" id="CHEBI:57945"/>
        <dbReference type="EC" id="7.1.1.2"/>
    </reaction>
</comment>
<evidence type="ECO:0000256" key="6">
    <source>
        <dbReference type="ARBA" id="ARBA00022692"/>
    </source>
</evidence>
<feature type="transmembrane region" description="Helical" evidence="16">
    <location>
        <begin position="113"/>
        <end position="130"/>
    </location>
</feature>
<evidence type="ECO:0000256" key="13">
    <source>
        <dbReference type="ARBA" id="ARBA00023128"/>
    </source>
</evidence>
<keyword evidence="5" id="KW-0679">Respiratory chain</keyword>
<keyword evidence="6 16" id="KW-0812">Transmembrane</keyword>
<comment type="similarity">
    <text evidence="16">Belongs to the complex I subunit 5 family.</text>
</comment>
<feature type="transmembrane region" description="Helical" evidence="16">
    <location>
        <begin position="464"/>
        <end position="482"/>
    </location>
</feature>
<evidence type="ECO:0000259" key="20">
    <source>
        <dbReference type="Pfam" id="PF06455"/>
    </source>
</evidence>
<feature type="domain" description="NADH-Ubiquinone oxidoreductase (complex I) chain 5 N-terminal" evidence="19">
    <location>
        <begin position="64"/>
        <end position="114"/>
    </location>
</feature>
<evidence type="ECO:0000256" key="3">
    <source>
        <dbReference type="ARBA" id="ARBA00021096"/>
    </source>
</evidence>
<keyword evidence="13 16" id="KW-0496">Mitochondrion</keyword>
<keyword evidence="4 16" id="KW-0813">Transport</keyword>
<evidence type="ECO:0000256" key="17">
    <source>
        <dbReference type="SAM" id="SignalP"/>
    </source>
</evidence>
<keyword evidence="12 16" id="KW-0830">Ubiquinone</keyword>
<evidence type="ECO:0000256" key="5">
    <source>
        <dbReference type="ARBA" id="ARBA00022660"/>
    </source>
</evidence>
<comment type="subcellular location">
    <subcellularLocation>
        <location evidence="1">Mitochondrion inner membrane</location>
        <topology evidence="1">Multi-pass membrane protein</topology>
    </subcellularLocation>
</comment>
<dbReference type="NCBIfam" id="TIGR01974">
    <property type="entry name" value="NDH_I_L"/>
    <property type="match status" value="1"/>
</dbReference>
<evidence type="ECO:0000256" key="7">
    <source>
        <dbReference type="ARBA" id="ARBA00022792"/>
    </source>
</evidence>
<feature type="domain" description="NADH:quinone oxidoreductase/Mrp antiporter transmembrane" evidence="18">
    <location>
        <begin position="130"/>
        <end position="414"/>
    </location>
</feature>
<dbReference type="Pfam" id="PF00361">
    <property type="entry name" value="Proton_antipo_M"/>
    <property type="match status" value="1"/>
</dbReference>
<dbReference type="Pfam" id="PF06455">
    <property type="entry name" value="NADH5_C"/>
    <property type="match status" value="1"/>
</dbReference>
<dbReference type="NCBIfam" id="NF005141">
    <property type="entry name" value="PRK06590.1"/>
    <property type="match status" value="1"/>
</dbReference>
<keyword evidence="22" id="KW-1185">Reference proteome</keyword>
<keyword evidence="10 16" id="KW-1133">Transmembrane helix</keyword>
<geneLocation type="mitochondrion" evidence="21"/>
<evidence type="ECO:0000256" key="16">
    <source>
        <dbReference type="RuleBase" id="RU003404"/>
    </source>
</evidence>
<comment type="caution">
    <text evidence="21">The sequence shown here is derived from an EMBL/GenBank/DDBJ whole genome shotgun (WGS) entry which is preliminary data.</text>
</comment>
<evidence type="ECO:0000313" key="22">
    <source>
        <dbReference type="Proteomes" id="UP001224775"/>
    </source>
</evidence>
<dbReference type="InterPro" id="IPR003945">
    <property type="entry name" value="NU5C-like"/>
</dbReference>
<evidence type="ECO:0000259" key="19">
    <source>
        <dbReference type="Pfam" id="PF00662"/>
    </source>
</evidence>
<feature type="transmembrane region" description="Helical" evidence="16">
    <location>
        <begin position="619"/>
        <end position="638"/>
    </location>
</feature>
<dbReference type="InterPro" id="IPR018393">
    <property type="entry name" value="NADHpl_OxRdtase_5_subgr"/>
</dbReference>
<sequence length="669" mass="74997">MYLLLVFLPLIGSCCAGLFGRKLGPYGASCVTVTCLLITFFLSLFAFYEVSLLGCCVYIKFIPWINSELLNVDWGFLFDSLTVVMCCVVTFVSSIVHLYSTEYMAHDPHLPRFMSYLSLFTFFMLILVTADNFIQMFVGWEGVGLCSYLLINFWFTRIQANKAAIKAMVLNRIGDFGLVIGILIIFVEYKAVDYATVFAVTPILTNKVFSFLSFDFDLTSIICFFLFIGAVGKSAQLGLHTWLPDAMEGPTPVSALIHAATMVTAGVFLIARTSPLFEYTSSVLSLVTVVGACTAFFAATVGLLQNDLKRVIAYSTCSQLGYMVFACGLSNYSVGVFHLVNHAFFKALLFLGAGSIIHAVADEQDMRKMGGLKKLVPFTYSMMVIGSLALIGFPFLTGFYSKDVILEVAYGKYTLEGHFSYILGTMGAFLTAFYSTRLVYLTFLCRPNGYKPVICKAYDSSYQICISLFLLVVPSVLIGFYAKDMIIGFGSDFWGNAMFTTTENMNRIDSEFITHIFKILPVILSLLGATLSFLLYSFGSRLLVQLKLSVLGKKIYHFFNKKWFFDKVYNEQIGQFFFTISYTITYKVIDRGIIEIFGPMGLSSIITKKASYIAKMQTGYLYHYTFLILTGLTLILGLRQFWVFAGSLADFKIFILFFMLSFFLVNKKT</sequence>
<feature type="transmembrane region" description="Helical" evidence="16">
    <location>
        <begin position="136"/>
        <end position="155"/>
    </location>
</feature>
<reference evidence="21" key="1">
    <citation type="submission" date="2023-06" db="EMBL/GenBank/DDBJ databases">
        <title>Survivors Of The Sea: Transcriptome response of Skeletonema marinoi to long-term dormancy.</title>
        <authorList>
            <person name="Pinder M.I.M."/>
            <person name="Kourtchenko O."/>
            <person name="Robertson E.K."/>
            <person name="Larsson T."/>
            <person name="Maumus F."/>
            <person name="Osuna-Cruz C.M."/>
            <person name="Vancaester E."/>
            <person name="Stenow R."/>
            <person name="Vandepoele K."/>
            <person name="Ploug H."/>
            <person name="Bruchert V."/>
            <person name="Godhe A."/>
            <person name="Topel M."/>
        </authorList>
    </citation>
    <scope>NUCLEOTIDE SEQUENCE</scope>
    <source>
        <strain evidence="21">R05AC</strain>
    </source>
</reference>
<feature type="transmembrane region" description="Helical" evidence="16">
    <location>
        <begin position="209"/>
        <end position="232"/>
    </location>
</feature>
<protein>
    <recommendedName>
        <fullName evidence="3 16">NADH-ubiquinone oxidoreductase chain 5</fullName>
        <ecNumber evidence="2 16">7.1.1.2</ecNumber>
    </recommendedName>
</protein>
<dbReference type="Gene3D" id="1.20.5.2700">
    <property type="match status" value="1"/>
</dbReference>
<dbReference type="EC" id="7.1.1.2" evidence="2 16"/>
<feature type="transmembrane region" description="Helical" evidence="16">
    <location>
        <begin position="644"/>
        <end position="665"/>
    </location>
</feature>
<dbReference type="InterPro" id="IPR010934">
    <property type="entry name" value="NADH_DH_su5_C"/>
</dbReference>
<evidence type="ECO:0000256" key="14">
    <source>
        <dbReference type="ARBA" id="ARBA00023136"/>
    </source>
</evidence>
<evidence type="ECO:0000256" key="1">
    <source>
        <dbReference type="ARBA" id="ARBA00004448"/>
    </source>
</evidence>
<gene>
    <name evidence="21" type="ORF">QTG54_017088</name>
</gene>
<feature type="transmembrane region" description="Helical" evidence="16">
    <location>
        <begin position="382"/>
        <end position="401"/>
    </location>
</feature>
<dbReference type="PRINTS" id="PR01434">
    <property type="entry name" value="NADHDHGNASE5"/>
</dbReference>
<name>A0AAD8XQX4_9STRA</name>
<dbReference type="PANTHER" id="PTHR42829:SF2">
    <property type="entry name" value="NADH-UBIQUINONE OXIDOREDUCTASE CHAIN 5"/>
    <property type="match status" value="1"/>
</dbReference>
<feature type="transmembrane region" description="Helical" evidence="16">
    <location>
        <begin position="167"/>
        <end position="189"/>
    </location>
</feature>
<evidence type="ECO:0000256" key="2">
    <source>
        <dbReference type="ARBA" id="ARBA00012944"/>
    </source>
</evidence>
<evidence type="ECO:0000256" key="11">
    <source>
        <dbReference type="ARBA" id="ARBA00023027"/>
    </source>
</evidence>
<keyword evidence="8" id="KW-1278">Translocase</keyword>
<dbReference type="AlphaFoldDB" id="A0AAD8XQX4"/>
<keyword evidence="14 16" id="KW-0472">Membrane</keyword>
<dbReference type="InterPro" id="IPR001750">
    <property type="entry name" value="ND/Mrp_TM"/>
</dbReference>
<dbReference type="GO" id="GO:0005743">
    <property type="term" value="C:mitochondrial inner membrane"/>
    <property type="evidence" value="ECO:0007669"/>
    <property type="project" value="UniProtKB-SubCell"/>
</dbReference>
<dbReference type="Pfam" id="PF00662">
    <property type="entry name" value="Proton_antipo_N"/>
    <property type="match status" value="1"/>
</dbReference>
<evidence type="ECO:0000256" key="9">
    <source>
        <dbReference type="ARBA" id="ARBA00022982"/>
    </source>
</evidence>
<feature type="domain" description="NADH dehydrogenase subunit 5 C-terminal" evidence="20">
    <location>
        <begin position="513"/>
        <end position="636"/>
    </location>
</feature>
<evidence type="ECO:0000256" key="15">
    <source>
        <dbReference type="ARBA" id="ARBA00049551"/>
    </source>
</evidence>
<evidence type="ECO:0000256" key="10">
    <source>
        <dbReference type="ARBA" id="ARBA00022989"/>
    </source>
</evidence>
<evidence type="ECO:0000256" key="12">
    <source>
        <dbReference type="ARBA" id="ARBA00023075"/>
    </source>
</evidence>
<keyword evidence="7" id="KW-0999">Mitochondrion inner membrane</keyword>
<dbReference type="PANTHER" id="PTHR42829">
    <property type="entry name" value="NADH-UBIQUINONE OXIDOREDUCTASE CHAIN 5"/>
    <property type="match status" value="1"/>
</dbReference>
<keyword evidence="9" id="KW-0249">Electron transport</keyword>
<evidence type="ECO:0000313" key="21">
    <source>
        <dbReference type="EMBL" id="KAK1732047.1"/>
    </source>
</evidence>
<proteinExistence type="inferred from homology"/>
<feature type="transmembrane region" description="Helical" evidence="16">
    <location>
        <begin position="253"/>
        <end position="271"/>
    </location>
</feature>
<dbReference type="PRINTS" id="PR01435">
    <property type="entry name" value="NPOXDRDTASE5"/>
</dbReference>
<dbReference type="GO" id="GO:0008137">
    <property type="term" value="F:NADH dehydrogenase (ubiquinone) activity"/>
    <property type="evidence" value="ECO:0007669"/>
    <property type="project" value="UniProtKB-EC"/>
</dbReference>
<feature type="transmembrane region" description="Helical" evidence="16">
    <location>
        <begin position="311"/>
        <end position="331"/>
    </location>
</feature>
<accession>A0AAD8XQX4</accession>
<dbReference type="Proteomes" id="UP001224775">
    <property type="component" value="Unassembled WGS sequence"/>
</dbReference>
<dbReference type="InterPro" id="IPR001516">
    <property type="entry name" value="Proton_antipo_N"/>
</dbReference>
<dbReference type="GO" id="GO:0015990">
    <property type="term" value="P:electron transport coupled proton transport"/>
    <property type="evidence" value="ECO:0007669"/>
    <property type="project" value="TreeGrafter"/>
</dbReference>
<keyword evidence="17" id="KW-0732">Signal</keyword>
<feature type="transmembrane region" description="Helical" evidence="16">
    <location>
        <begin position="519"/>
        <end position="538"/>
    </location>
</feature>
<dbReference type="GO" id="GO:0003954">
    <property type="term" value="F:NADH dehydrogenase activity"/>
    <property type="evidence" value="ECO:0007669"/>
    <property type="project" value="TreeGrafter"/>
</dbReference>
<feature type="transmembrane region" description="Helical" evidence="16">
    <location>
        <begin position="76"/>
        <end position="101"/>
    </location>
</feature>